<proteinExistence type="predicted"/>
<feature type="region of interest" description="Disordered" evidence="1">
    <location>
        <begin position="171"/>
        <end position="191"/>
    </location>
</feature>
<dbReference type="AlphaFoldDB" id="A0A5Q0GY88"/>
<keyword evidence="3" id="KW-1185">Reference proteome</keyword>
<organism evidence="2 3">
    <name type="scientific">Saccharothrix syringae</name>
    <name type="common">Nocardiopsis syringae</name>
    <dbReference type="NCBI Taxonomy" id="103733"/>
    <lineage>
        <taxon>Bacteria</taxon>
        <taxon>Bacillati</taxon>
        <taxon>Actinomycetota</taxon>
        <taxon>Actinomycetes</taxon>
        <taxon>Pseudonocardiales</taxon>
        <taxon>Pseudonocardiaceae</taxon>
        <taxon>Saccharothrix</taxon>
    </lineage>
</organism>
<accession>A0A5Q0GY88</accession>
<dbReference type="KEGG" id="ssyi:EKG83_14030"/>
<evidence type="ECO:0000313" key="2">
    <source>
        <dbReference type="EMBL" id="QFZ18450.1"/>
    </source>
</evidence>
<sequence length="191" mass="20984">MDWGIYGPAIRRWETVLGRPAPCPIQPGNHGRPVLPPAFVEHPKPPTRYRCCWPAKAKSALRRRPVRRHRRRGGSGSTSGCAVMAWRRAAGGGHPVGALLTWGRHRIRGGGVFEYARRASPERQRVPVDLGQARLPALRARIQRGIIPALRTGWLRRSGLRGIRVRRWAGGRPAGSGTSCCPTRPGLPGST</sequence>
<gene>
    <name evidence="2" type="ORF">EKG83_14030</name>
</gene>
<reference evidence="3" key="1">
    <citation type="journal article" date="2021" name="Curr. Microbiol.">
        <title>Complete genome of nocamycin-producing strain Saccharothrix syringae NRRL B-16468 reveals the biosynthetic potential for secondary metabolites.</title>
        <authorList>
            <person name="Mo X."/>
            <person name="Yang S."/>
        </authorList>
    </citation>
    <scope>NUCLEOTIDE SEQUENCE [LARGE SCALE GENOMIC DNA]</scope>
    <source>
        <strain evidence="3">ATCC 51364 / DSM 43886 / JCM 6844 / KCTC 9398 / NBRC 14523 / NRRL B-16468 / INA 2240</strain>
    </source>
</reference>
<evidence type="ECO:0000256" key="1">
    <source>
        <dbReference type="SAM" id="MobiDB-lite"/>
    </source>
</evidence>
<name>A0A5Q0GY88_SACSY</name>
<dbReference type="Proteomes" id="UP000325787">
    <property type="component" value="Chromosome"/>
</dbReference>
<protein>
    <submittedName>
        <fullName evidence="2">Uncharacterized protein</fullName>
    </submittedName>
</protein>
<evidence type="ECO:0000313" key="3">
    <source>
        <dbReference type="Proteomes" id="UP000325787"/>
    </source>
</evidence>
<dbReference type="EMBL" id="CP034550">
    <property type="protein sequence ID" value="QFZ18450.1"/>
    <property type="molecule type" value="Genomic_DNA"/>
</dbReference>